<dbReference type="AlphaFoldDB" id="U5DF16"/>
<dbReference type="HOGENOM" id="CLU_1505463_0_0_1"/>
<organism evidence="1 2">
    <name type="scientific">Amborella trichopoda</name>
    <dbReference type="NCBI Taxonomy" id="13333"/>
    <lineage>
        <taxon>Eukaryota</taxon>
        <taxon>Viridiplantae</taxon>
        <taxon>Streptophyta</taxon>
        <taxon>Embryophyta</taxon>
        <taxon>Tracheophyta</taxon>
        <taxon>Spermatophyta</taxon>
        <taxon>Magnoliopsida</taxon>
        <taxon>Amborellales</taxon>
        <taxon>Amborellaceae</taxon>
        <taxon>Amborella</taxon>
    </lineage>
</organism>
<keyword evidence="2" id="KW-1185">Reference proteome</keyword>
<protein>
    <submittedName>
        <fullName evidence="1">Uncharacterized protein</fullName>
    </submittedName>
</protein>
<accession>U5DF16</accession>
<gene>
    <name evidence="1" type="ORF">AMTR_s00071p00169030</name>
</gene>
<reference evidence="2" key="1">
    <citation type="journal article" date="2013" name="Science">
        <title>The Amborella genome and the evolution of flowering plants.</title>
        <authorList>
            <consortium name="Amborella Genome Project"/>
        </authorList>
    </citation>
    <scope>NUCLEOTIDE SEQUENCE [LARGE SCALE GENOMIC DNA]</scope>
</reference>
<dbReference type="Proteomes" id="UP000017836">
    <property type="component" value="Unassembled WGS sequence"/>
</dbReference>
<sequence length="179" mass="20136">MKAASIEEDIGRSQDLDHRAIMNGGFENHHLGPKTRETELRLGLSGSGLETLENEKKEDRWFLGQSCFLQNQWNGGVGYGVRAKRVFSDAMIGAQEAREVYGNGWNLGFMGAGEAGRNMVINNIRKPTGFSLNETVKDGISDEKQKVPFEKNRKAEAHSPPDTRLVFLEREREVYCFIT</sequence>
<dbReference type="Gramene" id="ERN20022">
    <property type="protein sequence ID" value="ERN20022"/>
    <property type="gene ID" value="AMTR_s00071p00169030"/>
</dbReference>
<dbReference type="EMBL" id="KI392062">
    <property type="protein sequence ID" value="ERN20022.1"/>
    <property type="molecule type" value="Genomic_DNA"/>
</dbReference>
<proteinExistence type="predicted"/>
<name>U5DF16_AMBTC</name>
<evidence type="ECO:0000313" key="1">
    <source>
        <dbReference type="EMBL" id="ERN20022.1"/>
    </source>
</evidence>
<evidence type="ECO:0000313" key="2">
    <source>
        <dbReference type="Proteomes" id="UP000017836"/>
    </source>
</evidence>